<evidence type="ECO:0000256" key="1">
    <source>
        <dbReference type="SAM" id="MobiDB-lite"/>
    </source>
</evidence>
<evidence type="ECO:0000313" key="2">
    <source>
        <dbReference type="EMBL" id="MFB8776262.1"/>
    </source>
</evidence>
<protein>
    <submittedName>
        <fullName evidence="2">Uncharacterized protein</fullName>
    </submittedName>
</protein>
<evidence type="ECO:0000313" key="3">
    <source>
        <dbReference type="Proteomes" id="UP001585080"/>
    </source>
</evidence>
<dbReference type="Proteomes" id="UP001585080">
    <property type="component" value="Unassembled WGS sequence"/>
</dbReference>
<reference evidence="2 3" key="1">
    <citation type="submission" date="2024-01" db="EMBL/GenBank/DDBJ databases">
        <title>Genome mining of biosynthetic gene clusters to explore secondary metabolites of Streptomyces sp.</title>
        <authorList>
            <person name="Baig A."/>
            <person name="Ajitkumar Shintre N."/>
            <person name="Kumar H."/>
            <person name="Anbarasu A."/>
            <person name="Ramaiah S."/>
        </authorList>
    </citation>
    <scope>NUCLEOTIDE SEQUENCE [LARGE SCALE GENOMIC DNA]</scope>
    <source>
        <strain evidence="2 3">A57</strain>
    </source>
</reference>
<organism evidence="2 3">
    <name type="scientific">Streptomyces broussonetiae</name>
    <dbReference type="NCBI Taxonomy" id="2686304"/>
    <lineage>
        <taxon>Bacteria</taxon>
        <taxon>Bacillati</taxon>
        <taxon>Actinomycetota</taxon>
        <taxon>Actinomycetes</taxon>
        <taxon>Kitasatosporales</taxon>
        <taxon>Streptomycetaceae</taxon>
        <taxon>Streptomyces</taxon>
    </lineage>
</organism>
<gene>
    <name evidence="2" type="ORF">VSS16_26555</name>
</gene>
<feature type="region of interest" description="Disordered" evidence="1">
    <location>
        <begin position="1"/>
        <end position="21"/>
    </location>
</feature>
<proteinExistence type="predicted"/>
<keyword evidence="3" id="KW-1185">Reference proteome</keyword>
<comment type="caution">
    <text evidence="2">The sequence shown here is derived from an EMBL/GenBank/DDBJ whole genome shotgun (WGS) entry which is preliminary data.</text>
</comment>
<dbReference type="RefSeq" id="WP_376734813.1">
    <property type="nucleotide sequence ID" value="NZ_JAYMRP010000029.1"/>
</dbReference>
<name>A0ABV5EHC5_9ACTN</name>
<sequence length="187" mass="20530">MENTRIAEQAQEAGAPLTDAEKEQARYALREIARSEKDPDALRVSPKQLDVVRSFFELGWAMGVRTGHTGPAMADVPVDRATVDRAFVELLLSERVANQLALSVARILDPQDAGPVLWQKVRYHGSLTRRHGVYWVWAIKAEAGPVGAAHSVRYDLCEVIGGIPVPAVTDVRSQSVTPLPEFRAPLV</sequence>
<dbReference type="EMBL" id="JAYMRP010000029">
    <property type="protein sequence ID" value="MFB8776262.1"/>
    <property type="molecule type" value="Genomic_DNA"/>
</dbReference>
<accession>A0ABV5EHC5</accession>